<protein>
    <submittedName>
        <fullName evidence="1">Uncharacterized protein</fullName>
    </submittedName>
</protein>
<organism evidence="1 2">
    <name type="scientific">Legionella drozanskii LLAP-1</name>
    <dbReference type="NCBI Taxonomy" id="1212489"/>
    <lineage>
        <taxon>Bacteria</taxon>
        <taxon>Pseudomonadati</taxon>
        <taxon>Pseudomonadota</taxon>
        <taxon>Gammaproteobacteria</taxon>
        <taxon>Legionellales</taxon>
        <taxon>Legionellaceae</taxon>
        <taxon>Legionella</taxon>
    </lineage>
</organism>
<sequence length="110" mass="12568">MSRITITMPEKLREKLASYGQENDISLSAAITKMSEIGLMVSEKQGKSTSLEDKFTDIEKHCFKLMIQMNALLKNLATKELEYGQEEFKKLMDLSINKYQQLMGTAPEEL</sequence>
<dbReference type="EMBL" id="LNXY01000032">
    <property type="protein sequence ID" value="KTC84385.1"/>
    <property type="molecule type" value="Genomic_DNA"/>
</dbReference>
<accession>A0A0W0SM97</accession>
<comment type="caution">
    <text evidence="1">The sequence shown here is derived from an EMBL/GenBank/DDBJ whole genome shotgun (WGS) entry which is preliminary data.</text>
</comment>
<proteinExistence type="predicted"/>
<gene>
    <name evidence="1" type="ORF">Ldro_2988</name>
</gene>
<evidence type="ECO:0000313" key="1">
    <source>
        <dbReference type="EMBL" id="KTC84385.1"/>
    </source>
</evidence>
<name>A0A0W0SM97_9GAMM</name>
<dbReference type="OrthoDB" id="5638482at2"/>
<keyword evidence="2" id="KW-1185">Reference proteome</keyword>
<dbReference type="RefSeq" id="WP_131764440.1">
    <property type="nucleotide sequence ID" value="NZ_CAAAIU010000019.1"/>
</dbReference>
<evidence type="ECO:0000313" key="2">
    <source>
        <dbReference type="Proteomes" id="UP000054736"/>
    </source>
</evidence>
<reference evidence="1 2" key="1">
    <citation type="submission" date="2015-11" db="EMBL/GenBank/DDBJ databases">
        <title>Genomic analysis of 38 Legionella species identifies large and diverse effector repertoires.</title>
        <authorList>
            <person name="Burstein D."/>
            <person name="Amaro F."/>
            <person name="Zusman T."/>
            <person name="Lifshitz Z."/>
            <person name="Cohen O."/>
            <person name="Gilbert J.A."/>
            <person name="Pupko T."/>
            <person name="Shuman H.A."/>
            <person name="Segal G."/>
        </authorList>
    </citation>
    <scope>NUCLEOTIDE SEQUENCE [LARGE SCALE GENOMIC DNA]</scope>
    <source>
        <strain evidence="1 2">ATCC 700990</strain>
    </source>
</reference>
<dbReference type="Proteomes" id="UP000054736">
    <property type="component" value="Unassembled WGS sequence"/>
</dbReference>
<dbReference type="PATRIC" id="fig|1212489.4.peg.3159"/>
<dbReference type="AlphaFoldDB" id="A0A0W0SM97"/>